<keyword evidence="1" id="KW-0812">Transmembrane</keyword>
<dbReference type="Proteomes" id="UP000238479">
    <property type="component" value="Chromosome 5"/>
</dbReference>
<dbReference type="AlphaFoldDB" id="A0A2P6QEK8"/>
<sequence length="95" mass="10991">MARRARARQQYQHPKARHVRAYMTLIPYDIAGGRHHLRTAKEKVHIGESLTLFFLAFFLSSVAVLCFFTILLTLLCSLRPSSFVLFSCSTYIVNW</sequence>
<evidence type="ECO:0000256" key="1">
    <source>
        <dbReference type="SAM" id="Phobius"/>
    </source>
</evidence>
<protein>
    <submittedName>
        <fullName evidence="2">Uncharacterized protein</fullName>
    </submittedName>
</protein>
<name>A0A2P6QEK8_ROSCH</name>
<dbReference type="EMBL" id="PDCK01000043">
    <property type="protein sequence ID" value="PRQ32609.1"/>
    <property type="molecule type" value="Genomic_DNA"/>
</dbReference>
<gene>
    <name evidence="2" type="ORF">RchiOBHm_Chr5g0048291</name>
</gene>
<feature type="transmembrane region" description="Helical" evidence="1">
    <location>
        <begin position="50"/>
        <end position="75"/>
    </location>
</feature>
<proteinExistence type="predicted"/>
<organism evidence="2 3">
    <name type="scientific">Rosa chinensis</name>
    <name type="common">China rose</name>
    <dbReference type="NCBI Taxonomy" id="74649"/>
    <lineage>
        <taxon>Eukaryota</taxon>
        <taxon>Viridiplantae</taxon>
        <taxon>Streptophyta</taxon>
        <taxon>Embryophyta</taxon>
        <taxon>Tracheophyta</taxon>
        <taxon>Spermatophyta</taxon>
        <taxon>Magnoliopsida</taxon>
        <taxon>eudicotyledons</taxon>
        <taxon>Gunneridae</taxon>
        <taxon>Pentapetalae</taxon>
        <taxon>rosids</taxon>
        <taxon>fabids</taxon>
        <taxon>Rosales</taxon>
        <taxon>Rosaceae</taxon>
        <taxon>Rosoideae</taxon>
        <taxon>Rosoideae incertae sedis</taxon>
        <taxon>Rosa</taxon>
    </lineage>
</organism>
<keyword evidence="1" id="KW-0472">Membrane</keyword>
<comment type="caution">
    <text evidence="2">The sequence shown here is derived from an EMBL/GenBank/DDBJ whole genome shotgun (WGS) entry which is preliminary data.</text>
</comment>
<dbReference type="Gramene" id="PRQ32609">
    <property type="protein sequence ID" value="PRQ32609"/>
    <property type="gene ID" value="RchiOBHm_Chr5g0048291"/>
</dbReference>
<reference evidence="2 3" key="1">
    <citation type="journal article" date="2018" name="Nat. Genet.">
        <title>The Rosa genome provides new insights in the design of modern roses.</title>
        <authorList>
            <person name="Bendahmane M."/>
        </authorList>
    </citation>
    <scope>NUCLEOTIDE SEQUENCE [LARGE SCALE GENOMIC DNA]</scope>
    <source>
        <strain evidence="3">cv. Old Blush</strain>
    </source>
</reference>
<accession>A0A2P6QEK8</accession>
<evidence type="ECO:0000313" key="2">
    <source>
        <dbReference type="EMBL" id="PRQ32609.1"/>
    </source>
</evidence>
<keyword evidence="1" id="KW-1133">Transmembrane helix</keyword>
<evidence type="ECO:0000313" key="3">
    <source>
        <dbReference type="Proteomes" id="UP000238479"/>
    </source>
</evidence>
<keyword evidence="3" id="KW-1185">Reference proteome</keyword>